<dbReference type="SUPFAM" id="SSF53448">
    <property type="entry name" value="Nucleotide-diphospho-sugar transferases"/>
    <property type="match status" value="1"/>
</dbReference>
<dbReference type="OrthoDB" id="424572at2759"/>
<dbReference type="InterPro" id="IPR051956">
    <property type="entry name" value="eIF2B_epsilon"/>
</dbReference>
<dbReference type="CDD" id="cd04197">
    <property type="entry name" value="eIF-2B_epsilon_N"/>
    <property type="match status" value="1"/>
</dbReference>
<evidence type="ECO:0000313" key="11">
    <source>
        <dbReference type="EMBL" id="KAJ8029586.1"/>
    </source>
</evidence>
<dbReference type="Pfam" id="PF02020">
    <property type="entry name" value="W2"/>
    <property type="match status" value="1"/>
</dbReference>
<dbReference type="FunFam" id="1.25.40.180:FF:000022">
    <property type="entry name" value="Translation initiation factor eIF-2B epsilon subunit"/>
    <property type="match status" value="1"/>
</dbReference>
<dbReference type="InterPro" id="IPR016024">
    <property type="entry name" value="ARM-type_fold"/>
</dbReference>
<dbReference type="CDD" id="cd11558">
    <property type="entry name" value="W2_eIF2B_epsilon"/>
    <property type="match status" value="1"/>
</dbReference>
<evidence type="ECO:0000313" key="12">
    <source>
        <dbReference type="Proteomes" id="UP001152320"/>
    </source>
</evidence>
<dbReference type="SUPFAM" id="SSF48371">
    <property type="entry name" value="ARM repeat"/>
    <property type="match status" value="1"/>
</dbReference>
<evidence type="ECO:0000256" key="4">
    <source>
        <dbReference type="ARBA" id="ARBA00022540"/>
    </source>
</evidence>
<dbReference type="GO" id="GO:0005085">
    <property type="term" value="F:guanyl-nucleotide exchange factor activity"/>
    <property type="evidence" value="ECO:0007669"/>
    <property type="project" value="InterPro"/>
</dbReference>
<keyword evidence="3" id="KW-0963">Cytoplasm</keyword>
<dbReference type="PROSITE" id="PS51363">
    <property type="entry name" value="W2"/>
    <property type="match status" value="1"/>
</dbReference>
<evidence type="ECO:0000256" key="6">
    <source>
        <dbReference type="ARBA" id="ARBA00044144"/>
    </source>
</evidence>
<evidence type="ECO:0000256" key="1">
    <source>
        <dbReference type="ARBA" id="ARBA00004514"/>
    </source>
</evidence>
<evidence type="ECO:0000256" key="7">
    <source>
        <dbReference type="ARBA" id="ARBA00044345"/>
    </source>
</evidence>
<feature type="domain" description="W2" evidence="10">
    <location>
        <begin position="545"/>
        <end position="719"/>
    </location>
</feature>
<dbReference type="GO" id="GO:0031369">
    <property type="term" value="F:translation initiation factor binding"/>
    <property type="evidence" value="ECO:0007669"/>
    <property type="project" value="InterPro"/>
</dbReference>
<dbReference type="PANTHER" id="PTHR45887">
    <property type="entry name" value="TRANSLATION INITIATION FACTOR EIF-2B SUBUNIT EPSILON"/>
    <property type="match status" value="1"/>
</dbReference>
<feature type="region of interest" description="Disordered" evidence="9">
    <location>
        <begin position="455"/>
        <end position="482"/>
    </location>
</feature>
<dbReference type="Pfam" id="PF00483">
    <property type="entry name" value="NTP_transferase"/>
    <property type="match status" value="1"/>
</dbReference>
<dbReference type="PANTHER" id="PTHR45887:SF1">
    <property type="entry name" value="TRANSLATION INITIATION FACTOR EIF-2B SUBUNIT EPSILON"/>
    <property type="match status" value="1"/>
</dbReference>
<dbReference type="Gene3D" id="2.160.10.10">
    <property type="entry name" value="Hexapeptide repeat proteins"/>
    <property type="match status" value="1"/>
</dbReference>
<dbReference type="GO" id="GO:0003743">
    <property type="term" value="F:translation initiation factor activity"/>
    <property type="evidence" value="ECO:0007669"/>
    <property type="project" value="UniProtKB-KW"/>
</dbReference>
<dbReference type="Gene3D" id="3.90.550.10">
    <property type="entry name" value="Spore Coat Polysaccharide Biosynthesis Protein SpsA, Chain A"/>
    <property type="match status" value="1"/>
</dbReference>
<dbReference type="Gene3D" id="1.25.40.180">
    <property type="match status" value="1"/>
</dbReference>
<dbReference type="GO" id="GO:0005829">
    <property type="term" value="C:cytosol"/>
    <property type="evidence" value="ECO:0007669"/>
    <property type="project" value="UniProtKB-SubCell"/>
</dbReference>
<dbReference type="InterPro" id="IPR011004">
    <property type="entry name" value="Trimer_LpxA-like_sf"/>
</dbReference>
<dbReference type="SMART" id="SM00515">
    <property type="entry name" value="eIF5C"/>
    <property type="match status" value="1"/>
</dbReference>
<dbReference type="AlphaFoldDB" id="A0A9Q1BN65"/>
<organism evidence="11 12">
    <name type="scientific">Holothuria leucospilota</name>
    <name type="common">Black long sea cucumber</name>
    <name type="synonym">Mertensiothuria leucospilota</name>
    <dbReference type="NCBI Taxonomy" id="206669"/>
    <lineage>
        <taxon>Eukaryota</taxon>
        <taxon>Metazoa</taxon>
        <taxon>Echinodermata</taxon>
        <taxon>Eleutherozoa</taxon>
        <taxon>Echinozoa</taxon>
        <taxon>Holothuroidea</taxon>
        <taxon>Aspidochirotacea</taxon>
        <taxon>Aspidochirotida</taxon>
        <taxon>Holothuriidae</taxon>
        <taxon>Holothuria</taxon>
    </lineage>
</organism>
<dbReference type="InterPro" id="IPR035543">
    <property type="entry name" value="eIF-2B_epsilon_N"/>
</dbReference>
<evidence type="ECO:0000256" key="5">
    <source>
        <dbReference type="ARBA" id="ARBA00022917"/>
    </source>
</evidence>
<keyword evidence="12" id="KW-1185">Reference proteome</keyword>
<dbReference type="SUPFAM" id="SSF51161">
    <property type="entry name" value="Trimeric LpxA-like enzymes"/>
    <property type="match status" value="1"/>
</dbReference>
<keyword evidence="4 11" id="KW-0396">Initiation factor</keyword>
<evidence type="ECO:0000256" key="8">
    <source>
        <dbReference type="ARBA" id="ARBA00046432"/>
    </source>
</evidence>
<evidence type="ECO:0000256" key="3">
    <source>
        <dbReference type="ARBA" id="ARBA00022490"/>
    </source>
</evidence>
<comment type="caution">
    <text evidence="11">The sequence shown here is derived from an EMBL/GenBank/DDBJ whole genome shotgun (WGS) entry which is preliminary data.</text>
</comment>
<accession>A0A9Q1BN65</accession>
<keyword evidence="5" id="KW-0648">Protein biosynthesis</keyword>
<dbReference type="InterPro" id="IPR044123">
    <property type="entry name" value="W2_eIF2B_epsilon"/>
</dbReference>
<proteinExistence type="inferred from homology"/>
<dbReference type="Proteomes" id="UP001152320">
    <property type="component" value="Chromosome 14"/>
</dbReference>
<protein>
    <recommendedName>
        <fullName evidence="6">Translation initiation factor eIF2B subunit epsilon</fullName>
    </recommendedName>
    <alternativeName>
        <fullName evidence="7">eIF2B GDP-GTP exchange factor subunit epsilon</fullName>
    </alternativeName>
</protein>
<comment type="subcellular location">
    <subcellularLocation>
        <location evidence="1">Cytoplasm</location>
        <location evidence="1">Cytosol</location>
    </subcellularLocation>
</comment>
<reference evidence="11" key="1">
    <citation type="submission" date="2021-10" db="EMBL/GenBank/DDBJ databases">
        <title>Tropical sea cucumber genome reveals ecological adaptation and Cuvierian tubules defense mechanism.</title>
        <authorList>
            <person name="Chen T."/>
        </authorList>
    </citation>
    <scope>NUCLEOTIDE SEQUENCE</scope>
    <source>
        <strain evidence="11">Nanhai2018</strain>
        <tissue evidence="11">Muscle</tissue>
    </source>
</reference>
<evidence type="ECO:0000259" key="10">
    <source>
        <dbReference type="PROSITE" id="PS51363"/>
    </source>
</evidence>
<dbReference type="InterPro" id="IPR029044">
    <property type="entry name" value="Nucleotide-diphossugar_trans"/>
</dbReference>
<dbReference type="FunFam" id="3.90.550.10:FF:000066">
    <property type="entry name" value="Translation initiation factor eIF-2B subunit epsilon"/>
    <property type="match status" value="1"/>
</dbReference>
<dbReference type="InterPro" id="IPR005835">
    <property type="entry name" value="NTP_transferase_dom"/>
</dbReference>
<comment type="similarity">
    <text evidence="2">Belongs to the eIF-2B gamma/epsilon subunits family.</text>
</comment>
<feature type="region of interest" description="Disordered" evidence="9">
    <location>
        <begin position="511"/>
        <end position="548"/>
    </location>
</feature>
<feature type="compositionally biased region" description="Acidic residues" evidence="9">
    <location>
        <begin position="519"/>
        <end position="535"/>
    </location>
</feature>
<evidence type="ECO:0000256" key="9">
    <source>
        <dbReference type="SAM" id="MobiDB-lite"/>
    </source>
</evidence>
<name>A0A9Q1BN65_HOLLE</name>
<sequence length="720" mass="80969">MLFGHVRNCATLQLGEVEVSTIMSSKKGKGKNDEILEQEDILQALVITDSFNRKFAPLSIEKPRVLLPLVNTPLIDYTLEFLISSGVQEIFVFCCAHAEQIKNHINSSKWNQSSSPCTVTVIVSDTCTSMGDAIREMESKKGVLRSHFILVNGDVVSNMQLKAVVESHKKRCQEDKSTVMTLIHKRAKPGHRTRNKEEEFLIVTEKLGRVLNFQKIKGKKKLKLPVNLFQEHSAMTVRHDLIDTHICVCSPRVIELFVDNFDYKSKEDFIRGILINEEIEGNKLFLNVIENEYAARVSSLPLYDSISKDVINRWAFPVVPENMAVNGEGYSLRRHNQYLAKDVTLGRDCILEEDVVVGSDTWIGDGTVISHSVIGKGCRIGKNVRLENAYLWENVTVEDDCSVSFSILCDSVSVASGSTIENGCLLSFGVKVGPAVSIPPGTLITRIYQSQVSQLSDDFAEPETPTSPVNDEAPFDHSVVGKEGEGHVWVQSRSSEDDEDEEEDLTQQLLGLNISQESFNEDDEEESEEDSDEGSDLSPCPSPPPDDTALFYSEVQESIQRTVEENVKVDNLILEINSSKHAYNISIKELNQLVMKAVLELPHNNGLLQPTPLLQAMRKLVKKLSPMFQNYFKNAESQLDCLTVIEQHCTTNSSTYSILPNLVMLLYEEDIIAEDVILHWFKSPCRLDDETKRNHEKVLKLVTPFVTWLQEADEESDEED</sequence>
<dbReference type="EMBL" id="JAIZAY010000014">
    <property type="protein sequence ID" value="KAJ8029586.1"/>
    <property type="molecule type" value="Genomic_DNA"/>
</dbReference>
<dbReference type="Pfam" id="PF25084">
    <property type="entry name" value="LbH_EIF2B"/>
    <property type="match status" value="1"/>
</dbReference>
<dbReference type="CDD" id="cd05787">
    <property type="entry name" value="LbH_eIF2B_epsilon"/>
    <property type="match status" value="1"/>
</dbReference>
<comment type="subunit">
    <text evidence="8">Component of the translation initiation factor 2B (eIF2B) complex which is a heterodecamer of two sets of five different subunits: alpha, beta, gamma, delta and epsilon. Subunits alpha, beta and delta comprise a regulatory subcomplex and subunits epsilon and gamma comprise a catalytic subcomplex. Within the complex, the hexameric regulatory complex resides at the center, with the two heterodimeric catalytic subcomplexes bound on opposite sides.</text>
</comment>
<evidence type="ECO:0000256" key="2">
    <source>
        <dbReference type="ARBA" id="ARBA00007878"/>
    </source>
</evidence>
<gene>
    <name evidence="11" type="ORF">HOLleu_29021</name>
</gene>
<dbReference type="InterPro" id="IPR003307">
    <property type="entry name" value="W2_domain"/>
</dbReference>
<dbReference type="InterPro" id="IPR056764">
    <property type="entry name" value="LbH_EIF2B3/5"/>
</dbReference>
<dbReference type="GO" id="GO:0005851">
    <property type="term" value="C:eukaryotic translation initiation factor 2B complex"/>
    <property type="evidence" value="ECO:0007669"/>
    <property type="project" value="TreeGrafter"/>
</dbReference>